<dbReference type="AlphaFoldDB" id="K1VU54"/>
<dbReference type="InterPro" id="IPR056435">
    <property type="entry name" value="DPOD/Z_N"/>
</dbReference>
<dbReference type="SUPFAM" id="SSF53098">
    <property type="entry name" value="Ribonuclease H-like"/>
    <property type="match status" value="1"/>
</dbReference>
<dbReference type="CDD" id="cd05778">
    <property type="entry name" value="DNA_polB_zeta_exo"/>
    <property type="match status" value="1"/>
</dbReference>
<comment type="catalytic activity">
    <reaction evidence="1">
        <text>DNA(n) + a 2'-deoxyribonucleoside 5'-triphosphate = DNA(n+1) + diphosphate</text>
        <dbReference type="Rhea" id="RHEA:22508"/>
        <dbReference type="Rhea" id="RHEA-COMP:17339"/>
        <dbReference type="Rhea" id="RHEA-COMP:17340"/>
        <dbReference type="ChEBI" id="CHEBI:33019"/>
        <dbReference type="ChEBI" id="CHEBI:61560"/>
        <dbReference type="ChEBI" id="CHEBI:173112"/>
        <dbReference type="EC" id="2.7.7.7"/>
    </reaction>
</comment>
<dbReference type="GO" id="GO:0005634">
    <property type="term" value="C:nucleus"/>
    <property type="evidence" value="ECO:0007669"/>
    <property type="project" value="TreeGrafter"/>
</dbReference>
<dbReference type="OMA" id="RESHCEL"/>
<feature type="region of interest" description="Disordered" evidence="2">
    <location>
        <begin position="465"/>
        <end position="551"/>
    </location>
</feature>
<dbReference type="GO" id="GO:0003676">
    <property type="term" value="F:nucleic acid binding"/>
    <property type="evidence" value="ECO:0007669"/>
    <property type="project" value="InterPro"/>
</dbReference>
<feature type="compositionally biased region" description="Acidic residues" evidence="2">
    <location>
        <begin position="497"/>
        <end position="507"/>
    </location>
</feature>
<feature type="compositionally biased region" description="Low complexity" evidence="2">
    <location>
        <begin position="756"/>
        <end position="786"/>
    </location>
</feature>
<dbReference type="Pfam" id="PF03104">
    <property type="entry name" value="DNA_pol_B_exo1"/>
    <property type="match status" value="1"/>
</dbReference>
<protein>
    <submittedName>
        <fullName evidence="5">Zeta DNA polymerase</fullName>
    </submittedName>
</protein>
<comment type="caution">
    <text evidence="5">The sequence shown here is derived from an EMBL/GenBank/DDBJ whole genome shotgun (WGS) entry which is preliminary data.</text>
</comment>
<feature type="compositionally biased region" description="Low complexity" evidence="2">
    <location>
        <begin position="617"/>
        <end position="629"/>
    </location>
</feature>
<dbReference type="OrthoDB" id="2414538at2759"/>
<dbReference type="InterPro" id="IPR012337">
    <property type="entry name" value="RNaseH-like_sf"/>
</dbReference>
<gene>
    <name evidence="5" type="ORF">A1Q2_05425</name>
</gene>
<feature type="domain" description="DNA polymerase delta/zeta catalytic subunit N-terminal" evidence="4">
    <location>
        <begin position="53"/>
        <end position="148"/>
    </location>
</feature>
<dbReference type="Pfam" id="PF24055">
    <property type="entry name" value="POL3_N"/>
    <property type="match status" value="1"/>
</dbReference>
<evidence type="ECO:0000256" key="2">
    <source>
        <dbReference type="SAM" id="MobiDB-lite"/>
    </source>
</evidence>
<organism evidence="5 6">
    <name type="scientific">Trichosporon asahii var. asahii (strain CBS 8904)</name>
    <name type="common">Yeast</name>
    <dbReference type="NCBI Taxonomy" id="1220162"/>
    <lineage>
        <taxon>Eukaryota</taxon>
        <taxon>Fungi</taxon>
        <taxon>Dikarya</taxon>
        <taxon>Basidiomycota</taxon>
        <taxon>Agaricomycotina</taxon>
        <taxon>Tremellomycetes</taxon>
        <taxon>Trichosporonales</taxon>
        <taxon>Trichosporonaceae</taxon>
        <taxon>Trichosporon</taxon>
    </lineage>
</organism>
<dbReference type="Gene3D" id="3.30.420.10">
    <property type="entry name" value="Ribonuclease H-like superfamily/Ribonuclease H"/>
    <property type="match status" value="1"/>
</dbReference>
<dbReference type="GO" id="GO:0000724">
    <property type="term" value="P:double-strand break repair via homologous recombination"/>
    <property type="evidence" value="ECO:0007669"/>
    <property type="project" value="TreeGrafter"/>
</dbReference>
<dbReference type="GO" id="GO:0016035">
    <property type="term" value="C:zeta DNA polymerase complex"/>
    <property type="evidence" value="ECO:0007669"/>
    <property type="project" value="InterPro"/>
</dbReference>
<feature type="region of interest" description="Disordered" evidence="2">
    <location>
        <begin position="567"/>
        <end position="792"/>
    </location>
</feature>
<proteinExistence type="predicted"/>
<dbReference type="Gene3D" id="3.30.342.10">
    <property type="entry name" value="DNA Polymerase, chain B, domain 1"/>
    <property type="match status" value="1"/>
</dbReference>
<evidence type="ECO:0000313" key="5">
    <source>
        <dbReference type="EMBL" id="EKD00248.1"/>
    </source>
</evidence>
<feature type="compositionally biased region" description="Basic and acidic residues" evidence="2">
    <location>
        <begin position="473"/>
        <end position="488"/>
    </location>
</feature>
<dbReference type="FunCoup" id="K1VU54">
    <property type="interactions" value="282"/>
</dbReference>
<evidence type="ECO:0000259" key="3">
    <source>
        <dbReference type="Pfam" id="PF03104"/>
    </source>
</evidence>
<sequence length="1169" mass="129981">MAAPLHNLRNDYAPPSLPSAIPPGLLPGQVPVLRVFGTTPKNQKVCANVHLCYPYFFVPFPMDSPDPLRPERVIRLCQRFAVSLNHAICLALRQNPTGPTNAANFAGGTDPKHLHVVSVMLVKGTPFYGYHLGYSYFLKVSLANPSRVRVAVEQLHKPVVLGREWQPHEAHLSHVLQFMCDFDLYGCGFLDLSGGTFREPLPEPASSQEGESSLTVNTFTVREDMVYPMGLSPARDTHCDLEIDVLPHQIMNRNRLQQRPLHHDFIELLHSPLDPEEKLVPAMKELWEDERRRRAARGLATSESIMLPVSGGGRGRTLEELGYKIEGQEIINKGGDWKISEELWDYISLRMANERKKRGLLSFSRVSKDLKAGANGEKAKYDRAVSAHWPKPFRAKPTQQSVKQSSVFHRSSSVAPSSSPPPPSSPPEPDDVEEDNPFDVLATQASQDVPAKVEVDYDAVQVVEDEDEDDPGEQQHKEAVRLRAEEGQQIRATQAAVDEDADDEDLDELFRQAIKGEEKTPTRSRSQTPSTVGTMSTGRRRERRLRKLTEQAGFGDLSVIMDESFTLSSPSQNPFADPQTPTKQIKTQIPATNGSQTTPSSLVRRSFGSRSKKKASHLPSPSKPSPSALVLHESKRSVTHWTPSPQSPTPKARKVVTPSPEEPLSEIKVGRSSSQKPPPNAQRTPAASMLAPPSALTMRMLSATLPNTSRSSGSAESPTASKRPLTAALLHEDSSGSKESPSSAERMSRPKKRVRVSSPVVSLTPPQPSQPNGSGSSGGPEISPGSWEYAPRPPTLREVVETMTLEGVEPVEYRDPFYSNPEDVPPRPKLFAGRAFRLKGNDIQELRPFEYSTKVSGTNSWLKTRPLEPATAEFGWEYAPVPPSLRTVVDYCKGKDEEIAASIATAAASQLARPTQKNKYGFKITQKKSEREQRNMSVLSIEVFAPSRHQLKPDPAKDEIAAVFYCFQNDMESLPDTTKHPGYYAGCVVVDSPQIAEHRARLQGVPCHVVDSELDLINWVIDAVKEWDPDVLTGWELHNASWGYLSARAAESFDLEMVRDLSRMVSDTTQNRKDGYSAHHTSTFKVNGRHTLNIWRIMRGEVNLNSYSFENVVFHVLHRRIPRYSAANLTALWKSRSPEHTARVLHMLFERVVIYAEVMDTAEIISKNA</sequence>
<dbReference type="GO" id="GO:0003887">
    <property type="term" value="F:DNA-directed DNA polymerase activity"/>
    <property type="evidence" value="ECO:0007669"/>
    <property type="project" value="UniProtKB-EC"/>
</dbReference>
<feature type="compositionally biased region" description="Polar residues" evidence="2">
    <location>
        <begin position="397"/>
        <end position="410"/>
    </location>
</feature>
<reference evidence="5 6" key="1">
    <citation type="journal article" date="2012" name="Eukaryot. Cell">
        <title>Genome sequence of the Trichosporon asahii environmental strain CBS 8904.</title>
        <authorList>
            <person name="Yang R.Y."/>
            <person name="Li H.T."/>
            <person name="Zhu H."/>
            <person name="Zhou G.P."/>
            <person name="Wang M."/>
            <person name="Wang L."/>
        </authorList>
    </citation>
    <scope>NUCLEOTIDE SEQUENCE [LARGE SCALE GENOMIC DNA]</scope>
    <source>
        <strain evidence="5 6">CBS 8904</strain>
    </source>
</reference>
<feature type="compositionally biased region" description="Low complexity" evidence="2">
    <location>
        <begin position="685"/>
        <end position="696"/>
    </location>
</feature>
<dbReference type="InterPro" id="IPR036397">
    <property type="entry name" value="RNaseH_sf"/>
</dbReference>
<dbReference type="STRING" id="1220162.K1VU54"/>
<dbReference type="InterPro" id="IPR006133">
    <property type="entry name" value="DNA-dir_DNA_pol_B_exonuc"/>
</dbReference>
<dbReference type="Proteomes" id="UP000006757">
    <property type="component" value="Unassembled WGS sequence"/>
</dbReference>
<feature type="domain" description="DNA-directed DNA polymerase family B exonuclease" evidence="3">
    <location>
        <begin position="926"/>
        <end position="1112"/>
    </location>
</feature>
<evidence type="ECO:0000256" key="1">
    <source>
        <dbReference type="ARBA" id="ARBA00049244"/>
    </source>
</evidence>
<dbReference type="GO" id="GO:0042276">
    <property type="term" value="P:error-prone translesion synthesis"/>
    <property type="evidence" value="ECO:0007669"/>
    <property type="project" value="TreeGrafter"/>
</dbReference>
<feature type="compositionally biased region" description="Polar residues" evidence="2">
    <location>
        <begin position="567"/>
        <end position="603"/>
    </location>
</feature>
<dbReference type="HOGENOM" id="CLU_275731_0_0_1"/>
<dbReference type="InterPro" id="IPR030559">
    <property type="entry name" value="PolZ_Rev3"/>
</dbReference>
<dbReference type="EMBL" id="AMBO01000345">
    <property type="protein sequence ID" value="EKD00248.1"/>
    <property type="molecule type" value="Genomic_DNA"/>
</dbReference>
<evidence type="ECO:0000313" key="6">
    <source>
        <dbReference type="Proteomes" id="UP000006757"/>
    </source>
</evidence>
<dbReference type="PANTHER" id="PTHR45812:SF1">
    <property type="entry name" value="DNA POLYMERASE ZETA CATALYTIC SUBUNIT"/>
    <property type="match status" value="1"/>
</dbReference>
<evidence type="ECO:0000259" key="4">
    <source>
        <dbReference type="Pfam" id="PF24055"/>
    </source>
</evidence>
<feature type="compositionally biased region" description="Basic and acidic residues" evidence="2">
    <location>
        <begin position="508"/>
        <end position="521"/>
    </location>
</feature>
<dbReference type="eggNOG" id="KOG0968">
    <property type="taxonomic scope" value="Eukaryota"/>
</dbReference>
<keyword evidence="6" id="KW-1185">Reference proteome</keyword>
<accession>K1VU54</accession>
<feature type="compositionally biased region" description="Polar residues" evidence="2">
    <location>
        <begin position="704"/>
        <end position="720"/>
    </location>
</feature>
<feature type="region of interest" description="Disordered" evidence="2">
    <location>
        <begin position="388"/>
        <end position="435"/>
    </location>
</feature>
<dbReference type="PANTHER" id="PTHR45812">
    <property type="entry name" value="DNA POLYMERASE ZETA CATALYTIC SUBUNIT"/>
    <property type="match status" value="1"/>
</dbReference>
<name>K1VU54_TRIAC</name>
<dbReference type="InParanoid" id="K1VU54"/>
<feature type="compositionally biased region" description="Pro residues" evidence="2">
    <location>
        <begin position="418"/>
        <end position="427"/>
    </location>
</feature>